<proteinExistence type="predicted"/>
<feature type="region of interest" description="Disordered" evidence="1">
    <location>
        <begin position="1"/>
        <end position="20"/>
    </location>
</feature>
<reference evidence="3" key="1">
    <citation type="journal article" date="2019" name="Int. J. Syst. Evol. Microbiol.">
        <title>The Global Catalogue of Microorganisms (GCM) 10K type strain sequencing project: providing services to taxonomists for standard genome sequencing and annotation.</title>
        <authorList>
            <consortium name="The Broad Institute Genomics Platform"/>
            <consortium name="The Broad Institute Genome Sequencing Center for Infectious Disease"/>
            <person name="Wu L."/>
            <person name="Ma J."/>
        </authorList>
    </citation>
    <scope>NUCLEOTIDE SEQUENCE [LARGE SCALE GENOMIC DNA]</scope>
    <source>
        <strain evidence="3">JCM 17494</strain>
    </source>
</reference>
<comment type="caution">
    <text evidence="2">The sequence shown here is derived from an EMBL/GenBank/DDBJ whole genome shotgun (WGS) entry which is preliminary data.</text>
</comment>
<feature type="region of interest" description="Disordered" evidence="1">
    <location>
        <begin position="36"/>
        <end position="75"/>
    </location>
</feature>
<organism evidence="2 3">
    <name type="scientific">Lentzea roselyniae</name>
    <dbReference type="NCBI Taxonomy" id="531940"/>
    <lineage>
        <taxon>Bacteria</taxon>
        <taxon>Bacillati</taxon>
        <taxon>Actinomycetota</taxon>
        <taxon>Actinomycetes</taxon>
        <taxon>Pseudonocardiales</taxon>
        <taxon>Pseudonocardiaceae</taxon>
        <taxon>Lentzea</taxon>
    </lineage>
</organism>
<accession>A0ABP7C7I7</accession>
<evidence type="ECO:0000256" key="1">
    <source>
        <dbReference type="SAM" id="MobiDB-lite"/>
    </source>
</evidence>
<keyword evidence="3" id="KW-1185">Reference proteome</keyword>
<dbReference type="EMBL" id="BAABBE010000034">
    <property type="protein sequence ID" value="GAA3679059.1"/>
    <property type="molecule type" value="Genomic_DNA"/>
</dbReference>
<dbReference type="Proteomes" id="UP001500711">
    <property type="component" value="Unassembled WGS sequence"/>
</dbReference>
<gene>
    <name evidence="2" type="ORF">GCM10022267_77310</name>
</gene>
<evidence type="ECO:0000313" key="3">
    <source>
        <dbReference type="Proteomes" id="UP001500711"/>
    </source>
</evidence>
<protein>
    <submittedName>
        <fullName evidence="2">Uncharacterized protein</fullName>
    </submittedName>
</protein>
<name>A0ABP7C7I7_9PSEU</name>
<sequence>MRATRSPNSACPGVNPKKATATTVMTNQASRLQLRGSSGLVKSPATPAARKKSTRMANVRRPIEAMEPGPFSGKP</sequence>
<evidence type="ECO:0000313" key="2">
    <source>
        <dbReference type="EMBL" id="GAA3679059.1"/>
    </source>
</evidence>